<dbReference type="KEGG" id="jcu:105630876"/>
<dbReference type="PANTHER" id="PTHR31659:SF0">
    <property type="entry name" value="EMB|CAB61945.1"/>
    <property type="match status" value="1"/>
</dbReference>
<dbReference type="STRING" id="180498.A0A067LGS3"/>
<evidence type="ECO:0000256" key="1">
    <source>
        <dbReference type="SAM" id="MobiDB-lite"/>
    </source>
</evidence>
<feature type="region of interest" description="Disordered" evidence="1">
    <location>
        <begin position="320"/>
        <end position="346"/>
    </location>
</feature>
<gene>
    <name evidence="2" type="ORF">JCGZ_08525</name>
</gene>
<dbReference type="InterPro" id="IPR008004">
    <property type="entry name" value="OCTOPUS-like"/>
</dbReference>
<evidence type="ECO:0000313" key="2">
    <source>
        <dbReference type="EMBL" id="KDP46553.1"/>
    </source>
</evidence>
<dbReference type="Pfam" id="PF05340">
    <property type="entry name" value="DUF740"/>
    <property type="match status" value="3"/>
</dbReference>
<sequence length="580" mass="65282">MTLPPQSQPHHHRHSTCNRHPSKPITGFCASCLRERLAGIDPDTHQETPITYLANELRRSKSYSSSSNPNASSSSTSTTTISEPRRKSCDVRSRNTLSDLFHIDDKRKYSLNRKPKGLGLDLGRELKEEEENGAEVRVADDVNVTNVNASEINLDDEFEEDGEFKTMKEFIDLELERKKNGGRDLRNIAGSFWDAASIFRKKLVKWQIKQKKEKKEKKHGVVIGGGGRDGNFAMEFEKPSIRRLRETQSEIGEYGFGRRSCDTDPRLSVDVARLSVDDARYSFDEPRASWDGYLIGKSYPRLAPLVSVVEDVKLPANGIGNVKDNVDLKNEGESSPGGNAQTRDYYSDRRRRRSFDRLGSNRRLTLGDDEFKSISNAKVSPETVGLFHGAKLLVTEKELRDSNWYSLKDYQAESTDAKDVESVVGGVSKKGLKFKKLQTWRSMWNIWGLMQRRSESKCGDEERSIGGNVADGSATESWQKLSGVADVEAKGTVSQKLIRSYTISAKDSSKMACGAGETKENGMKRREDLVLQRNRSARYSPNNLDNGLLRFYLTPLRSYGRSKSGKSRLQNSHCLARNVL</sequence>
<feature type="compositionally biased region" description="Low complexity" evidence="1">
    <location>
        <begin position="62"/>
        <end position="82"/>
    </location>
</feature>
<dbReference type="EMBL" id="KK914217">
    <property type="protein sequence ID" value="KDP46553.1"/>
    <property type="molecule type" value="Genomic_DNA"/>
</dbReference>
<dbReference type="PANTHER" id="PTHR31659">
    <property type="entry name" value="PROTEIN: UPF0503-LIKE PROTEIN, PUTATIVE (DUF740)-RELATED"/>
    <property type="match status" value="1"/>
</dbReference>
<proteinExistence type="predicted"/>
<feature type="compositionally biased region" description="Basic residues" evidence="1">
    <location>
        <begin position="9"/>
        <end position="20"/>
    </location>
</feature>
<name>A0A067LGS3_JATCU</name>
<dbReference type="OrthoDB" id="758624at2759"/>
<organism evidence="2 3">
    <name type="scientific">Jatropha curcas</name>
    <name type="common">Barbados nut</name>
    <dbReference type="NCBI Taxonomy" id="180498"/>
    <lineage>
        <taxon>Eukaryota</taxon>
        <taxon>Viridiplantae</taxon>
        <taxon>Streptophyta</taxon>
        <taxon>Embryophyta</taxon>
        <taxon>Tracheophyta</taxon>
        <taxon>Spermatophyta</taxon>
        <taxon>Magnoliopsida</taxon>
        <taxon>eudicotyledons</taxon>
        <taxon>Gunneridae</taxon>
        <taxon>Pentapetalae</taxon>
        <taxon>rosids</taxon>
        <taxon>fabids</taxon>
        <taxon>Malpighiales</taxon>
        <taxon>Euphorbiaceae</taxon>
        <taxon>Crotonoideae</taxon>
        <taxon>Jatropheae</taxon>
        <taxon>Jatropha</taxon>
    </lineage>
</organism>
<evidence type="ECO:0000313" key="3">
    <source>
        <dbReference type="Proteomes" id="UP000027138"/>
    </source>
</evidence>
<feature type="region of interest" description="Disordered" evidence="1">
    <location>
        <begin position="61"/>
        <end position="91"/>
    </location>
</feature>
<reference evidence="2 3" key="1">
    <citation type="journal article" date="2014" name="PLoS ONE">
        <title>Global Analysis of Gene Expression Profiles in Physic Nut (Jatropha curcas L.) Seedlings Exposed to Salt Stress.</title>
        <authorList>
            <person name="Zhang L."/>
            <person name="Zhang C."/>
            <person name="Wu P."/>
            <person name="Chen Y."/>
            <person name="Li M."/>
            <person name="Jiang H."/>
            <person name="Wu G."/>
        </authorList>
    </citation>
    <scope>NUCLEOTIDE SEQUENCE [LARGE SCALE GENOMIC DNA]</scope>
    <source>
        <strain evidence="3">cv. GZQX0401</strain>
        <tissue evidence="2">Young leaves</tissue>
    </source>
</reference>
<dbReference type="AlphaFoldDB" id="A0A067LGS3"/>
<keyword evidence="3" id="KW-1185">Reference proteome</keyword>
<accession>A0A067LGS3</accession>
<feature type="region of interest" description="Disordered" evidence="1">
    <location>
        <begin position="1"/>
        <end position="20"/>
    </location>
</feature>
<protein>
    <submittedName>
        <fullName evidence="2">Uncharacterized protein</fullName>
    </submittedName>
</protein>
<dbReference type="Proteomes" id="UP000027138">
    <property type="component" value="Unassembled WGS sequence"/>
</dbReference>